<dbReference type="Pfam" id="PF04064">
    <property type="entry name" value="DUF384"/>
    <property type="match status" value="1"/>
</dbReference>
<accession>A0A9N9TUP3</accession>
<evidence type="ECO:0000259" key="4">
    <source>
        <dbReference type="Pfam" id="PF04064"/>
    </source>
</evidence>
<proteinExistence type="inferred from homology"/>
<dbReference type="Pfam" id="PF04063">
    <property type="entry name" value="DUF383"/>
    <property type="match status" value="1"/>
</dbReference>
<evidence type="ECO:0000313" key="6">
    <source>
        <dbReference type="Proteomes" id="UP001153712"/>
    </source>
</evidence>
<dbReference type="Proteomes" id="UP001153712">
    <property type="component" value="Chromosome 4"/>
</dbReference>
<dbReference type="AlphaFoldDB" id="A0A9N9TUP3"/>
<feature type="domain" description="Protein HGH1 N-terminal" evidence="3">
    <location>
        <begin position="110"/>
        <end position="282"/>
    </location>
</feature>
<dbReference type="SUPFAM" id="SSF48371">
    <property type="entry name" value="ARM repeat"/>
    <property type="match status" value="1"/>
</dbReference>
<dbReference type="PANTHER" id="PTHR13387:SF9">
    <property type="entry name" value="PROTEIN HGH1 HOMOLOG"/>
    <property type="match status" value="1"/>
</dbReference>
<dbReference type="PANTHER" id="PTHR13387">
    <property type="entry name" value="PROTEIN HGH1 HOMOLOG"/>
    <property type="match status" value="1"/>
</dbReference>
<dbReference type="InterPro" id="IPR007205">
    <property type="entry name" value="Protein_HGH1_N"/>
</dbReference>
<organism evidence="5 6">
    <name type="scientific">Phyllotreta striolata</name>
    <name type="common">Striped flea beetle</name>
    <name type="synonym">Crioceris striolata</name>
    <dbReference type="NCBI Taxonomy" id="444603"/>
    <lineage>
        <taxon>Eukaryota</taxon>
        <taxon>Metazoa</taxon>
        <taxon>Ecdysozoa</taxon>
        <taxon>Arthropoda</taxon>
        <taxon>Hexapoda</taxon>
        <taxon>Insecta</taxon>
        <taxon>Pterygota</taxon>
        <taxon>Neoptera</taxon>
        <taxon>Endopterygota</taxon>
        <taxon>Coleoptera</taxon>
        <taxon>Polyphaga</taxon>
        <taxon>Cucujiformia</taxon>
        <taxon>Chrysomeloidea</taxon>
        <taxon>Chrysomelidae</taxon>
        <taxon>Galerucinae</taxon>
        <taxon>Alticini</taxon>
        <taxon>Phyllotreta</taxon>
    </lineage>
</organism>
<feature type="domain" description="Protein HGH1 C-terminal" evidence="4">
    <location>
        <begin position="287"/>
        <end position="340"/>
    </location>
</feature>
<dbReference type="InterPro" id="IPR011989">
    <property type="entry name" value="ARM-like"/>
</dbReference>
<protein>
    <recommendedName>
        <fullName evidence="2">Protein HGH1 homolog</fullName>
    </recommendedName>
</protein>
<dbReference type="InterPro" id="IPR007206">
    <property type="entry name" value="Protein_HGH1_C"/>
</dbReference>
<comment type="similarity">
    <text evidence="1">Belongs to the HGH1 family.</text>
</comment>
<evidence type="ECO:0000259" key="3">
    <source>
        <dbReference type="Pfam" id="PF04063"/>
    </source>
</evidence>
<name>A0A9N9TUP3_PHYSR</name>
<dbReference type="EMBL" id="OU900097">
    <property type="protein sequence ID" value="CAG9861611.1"/>
    <property type="molecule type" value="Genomic_DNA"/>
</dbReference>
<gene>
    <name evidence="5" type="ORF">PHYEVI_LOCUS7946</name>
</gene>
<keyword evidence="6" id="KW-1185">Reference proteome</keyword>
<evidence type="ECO:0000256" key="1">
    <source>
        <dbReference type="ARBA" id="ARBA00006712"/>
    </source>
</evidence>
<evidence type="ECO:0000313" key="5">
    <source>
        <dbReference type="EMBL" id="CAG9861611.1"/>
    </source>
</evidence>
<reference evidence="5" key="1">
    <citation type="submission" date="2022-01" db="EMBL/GenBank/DDBJ databases">
        <authorList>
            <person name="King R."/>
        </authorList>
    </citation>
    <scope>NUCLEOTIDE SEQUENCE</scope>
</reference>
<dbReference type="InterPro" id="IPR039717">
    <property type="entry name" value="Hgh1"/>
</dbReference>
<evidence type="ECO:0000256" key="2">
    <source>
        <dbReference type="ARBA" id="ARBA00014076"/>
    </source>
</evidence>
<sequence length="374" mass="42613">MSDSLKELLKFVQIGARLDLKAIAVENVLGLTGSKQGLELVVENAQLLVSLISLLEDTSIPIAKDACMCLVNISANEKGAAKLVNLDVKQYCPPLQKPPDTLINQILNNIFNTESSIADQCCMVLSNLSRPLHLIETIIDQIENSGKTFDELINVFTKIAYNKKGAKLHYLGPVLSNLSQSRRVRLFILDRNKCVIQRLLPFTEYKESLVRRGGVIGTLKNCCFEESFHEWLLSDEVDILPRLLLPLAGNEEFDEEDNDKLPLELQYLPQDKQREDDPDIRCILLEAITQLVTTKINREFIRDKNTYVILRELHKWEKDKRALAACENLVDILIRTEEEIGLENLKEVEVPLEFQDKFNKIDLELENDEDPKST</sequence>
<dbReference type="OrthoDB" id="338814at2759"/>
<dbReference type="Gene3D" id="1.25.10.10">
    <property type="entry name" value="Leucine-rich Repeat Variant"/>
    <property type="match status" value="1"/>
</dbReference>
<dbReference type="InterPro" id="IPR016024">
    <property type="entry name" value="ARM-type_fold"/>
</dbReference>